<dbReference type="OrthoDB" id="2107880at2759"/>
<accession>A0A168AAB4</accession>
<dbReference type="EMBL" id="AZGY01000012">
    <property type="protein sequence ID" value="KZZ93678.1"/>
    <property type="molecule type" value="Genomic_DNA"/>
</dbReference>
<comment type="caution">
    <text evidence="2">The sequence shown here is derived from an EMBL/GenBank/DDBJ whole genome shotgun (WGS) entry which is preliminary data.</text>
</comment>
<dbReference type="AlphaFoldDB" id="A0A168AAB4"/>
<gene>
    <name evidence="2" type="ORF">AAL_05394</name>
</gene>
<evidence type="ECO:0008006" key="4">
    <source>
        <dbReference type="Google" id="ProtNLM"/>
    </source>
</evidence>
<evidence type="ECO:0000313" key="2">
    <source>
        <dbReference type="EMBL" id="KZZ93678.1"/>
    </source>
</evidence>
<organism evidence="2 3">
    <name type="scientific">Moelleriella libera RCEF 2490</name>
    <dbReference type="NCBI Taxonomy" id="1081109"/>
    <lineage>
        <taxon>Eukaryota</taxon>
        <taxon>Fungi</taxon>
        <taxon>Dikarya</taxon>
        <taxon>Ascomycota</taxon>
        <taxon>Pezizomycotina</taxon>
        <taxon>Sordariomycetes</taxon>
        <taxon>Hypocreomycetidae</taxon>
        <taxon>Hypocreales</taxon>
        <taxon>Clavicipitaceae</taxon>
        <taxon>Moelleriella</taxon>
    </lineage>
</organism>
<sequence>MSRAIARRIYADALANWPKQDLRPDYQLQDVLRAAVEQRYKTMEPALENEEILKARALQFLVQNKYNERAKASAVQAQRANALATKPTNVFPGSDQRNRRGTKENMVGASG</sequence>
<protein>
    <recommendedName>
        <fullName evidence="4">Complex 1 LYR protein</fullName>
    </recommendedName>
</protein>
<dbReference type="Proteomes" id="UP000078544">
    <property type="component" value="Unassembled WGS sequence"/>
</dbReference>
<proteinExistence type="predicted"/>
<evidence type="ECO:0000313" key="3">
    <source>
        <dbReference type="Proteomes" id="UP000078544"/>
    </source>
</evidence>
<dbReference type="Pfam" id="PF20180">
    <property type="entry name" value="UQCC2_CBP6"/>
    <property type="match status" value="1"/>
</dbReference>
<feature type="region of interest" description="Disordered" evidence="1">
    <location>
        <begin position="78"/>
        <end position="111"/>
    </location>
</feature>
<evidence type="ECO:0000256" key="1">
    <source>
        <dbReference type="SAM" id="MobiDB-lite"/>
    </source>
</evidence>
<name>A0A168AAB4_9HYPO</name>
<keyword evidence="3" id="KW-1185">Reference proteome</keyword>
<reference evidence="2 3" key="1">
    <citation type="journal article" date="2016" name="Genome Biol. Evol.">
        <title>Divergent and convergent evolution of fungal pathogenicity.</title>
        <authorList>
            <person name="Shang Y."/>
            <person name="Xiao G."/>
            <person name="Zheng P."/>
            <person name="Cen K."/>
            <person name="Zhan S."/>
            <person name="Wang C."/>
        </authorList>
    </citation>
    <scope>NUCLEOTIDE SEQUENCE [LARGE SCALE GENOMIC DNA]</scope>
    <source>
        <strain evidence="2 3">RCEF 2490</strain>
    </source>
</reference>